<evidence type="ECO:0000313" key="3">
    <source>
        <dbReference type="EMBL" id="CAI3939560.1"/>
    </source>
</evidence>
<keyword evidence="5" id="KW-1185">Reference proteome</keyword>
<evidence type="ECO:0000313" key="5">
    <source>
        <dbReference type="Proteomes" id="UP001154259"/>
    </source>
</evidence>
<sequence length="128" mass="14136">MLNNNRLLSVALVLFGVTFCLIYPLAMLWPSGWAWHEGSPVSSHYFMMIVGIYATLGIFMICAAKNPTGNRSLIWFVIWSSIVHAGVMGLQALGNGMHRGHLTGDVPALLIVAAVLAFLMRRVDMYIK</sequence>
<evidence type="ECO:0000256" key="1">
    <source>
        <dbReference type="SAM" id="Phobius"/>
    </source>
</evidence>
<dbReference type="EMBL" id="CAMXCM010000001">
    <property type="protein sequence ID" value="CAI3922183.1"/>
    <property type="molecule type" value="Genomic_DNA"/>
</dbReference>
<dbReference type="Proteomes" id="UP001154255">
    <property type="component" value="Unassembled WGS sequence"/>
</dbReference>
<reference evidence="2" key="1">
    <citation type="submission" date="2022-10" db="EMBL/GenBank/DDBJ databases">
        <authorList>
            <person name="Botero Cardona J."/>
        </authorList>
    </citation>
    <scope>NUCLEOTIDE SEQUENCE</scope>
    <source>
        <strain evidence="2">LMG 31819</strain>
        <strain evidence="3">R-53529</strain>
    </source>
</reference>
<organism evidence="2 4">
    <name type="scientific">Commensalibacter communis</name>
    <dbReference type="NCBI Taxonomy" id="2972786"/>
    <lineage>
        <taxon>Bacteria</taxon>
        <taxon>Pseudomonadati</taxon>
        <taxon>Pseudomonadota</taxon>
        <taxon>Alphaproteobacteria</taxon>
        <taxon>Acetobacterales</taxon>
        <taxon>Acetobacteraceae</taxon>
    </lineage>
</organism>
<proteinExistence type="predicted"/>
<feature type="transmembrane region" description="Helical" evidence="1">
    <location>
        <begin position="7"/>
        <end position="25"/>
    </location>
</feature>
<evidence type="ECO:0000313" key="4">
    <source>
        <dbReference type="Proteomes" id="UP001154255"/>
    </source>
</evidence>
<feature type="transmembrane region" description="Helical" evidence="1">
    <location>
        <begin position="73"/>
        <end position="94"/>
    </location>
</feature>
<feature type="transmembrane region" description="Helical" evidence="1">
    <location>
        <begin position="45"/>
        <end position="64"/>
    </location>
</feature>
<accession>A0A9W4TM29</accession>
<name>A0A9W4TM29_9PROT</name>
<feature type="transmembrane region" description="Helical" evidence="1">
    <location>
        <begin position="106"/>
        <end position="123"/>
    </location>
</feature>
<dbReference type="Pfam" id="PF20337">
    <property type="entry name" value="DUF6632"/>
    <property type="match status" value="1"/>
</dbReference>
<dbReference type="EMBL" id="CAMXCS010000001">
    <property type="protein sequence ID" value="CAI3939560.1"/>
    <property type="molecule type" value="Genomic_DNA"/>
</dbReference>
<comment type="caution">
    <text evidence="2">The sequence shown here is derived from an EMBL/GenBank/DDBJ whole genome shotgun (WGS) entry which is preliminary data.</text>
</comment>
<keyword evidence="1" id="KW-0472">Membrane</keyword>
<protein>
    <submittedName>
        <fullName evidence="2">Uncharacterized protein</fullName>
    </submittedName>
</protein>
<dbReference type="RefSeq" id="WP_271789441.1">
    <property type="nucleotide sequence ID" value="NZ_CAMXCJ010000001.1"/>
</dbReference>
<keyword evidence="1" id="KW-1133">Transmembrane helix</keyword>
<dbReference type="Proteomes" id="UP001154259">
    <property type="component" value="Unassembled WGS sequence"/>
</dbReference>
<keyword evidence="1" id="KW-0812">Transmembrane</keyword>
<dbReference type="AlphaFoldDB" id="A0A9W4TM29"/>
<gene>
    <name evidence="3" type="ORF">R53529_LOCUS1029</name>
    <name evidence="2" type="ORF">R53530_LOCUS71</name>
</gene>
<evidence type="ECO:0000313" key="2">
    <source>
        <dbReference type="EMBL" id="CAI3922183.1"/>
    </source>
</evidence>
<dbReference type="InterPro" id="IPR046572">
    <property type="entry name" value="DUF6632"/>
</dbReference>